<feature type="transmembrane region" description="Helical" evidence="7">
    <location>
        <begin position="218"/>
        <end position="239"/>
    </location>
</feature>
<evidence type="ECO:0000256" key="3">
    <source>
        <dbReference type="ARBA" id="ARBA00022989"/>
    </source>
</evidence>
<evidence type="ECO:0000256" key="4">
    <source>
        <dbReference type="ARBA" id="ARBA00023136"/>
    </source>
</evidence>
<evidence type="ECO:0000256" key="1">
    <source>
        <dbReference type="ARBA" id="ARBA00004141"/>
    </source>
</evidence>
<reference evidence="9" key="2">
    <citation type="submission" date="2024-01" db="EMBL/GenBank/DDBJ databases">
        <title>Comparative genomics of Cryptococcus and Kwoniella reveals pathogenesis evolution and contrasting modes of karyotype evolution via chromosome fusion or intercentromeric recombination.</title>
        <authorList>
            <person name="Coelho M.A."/>
            <person name="David-Palma M."/>
            <person name="Shea T."/>
            <person name="Bowers K."/>
            <person name="McGinley-Smith S."/>
            <person name="Mohammad A.W."/>
            <person name="Gnirke A."/>
            <person name="Yurkov A.M."/>
            <person name="Nowrousian M."/>
            <person name="Sun S."/>
            <person name="Cuomo C.A."/>
            <person name="Heitman J."/>
        </authorList>
    </citation>
    <scope>NUCLEOTIDE SEQUENCE</scope>
    <source>
        <strain evidence="9">CBS 12478</strain>
    </source>
</reference>
<feature type="region of interest" description="Disordered" evidence="6">
    <location>
        <begin position="296"/>
        <end position="322"/>
    </location>
</feature>
<dbReference type="GO" id="GO:0005783">
    <property type="term" value="C:endoplasmic reticulum"/>
    <property type="evidence" value="ECO:0007669"/>
    <property type="project" value="TreeGrafter"/>
</dbReference>
<keyword evidence="10" id="KW-1185">Reference proteome</keyword>
<keyword evidence="3 7" id="KW-1133">Transmembrane helix</keyword>
<protein>
    <recommendedName>
        <fullName evidence="8">TLC domain-containing protein</fullName>
    </recommendedName>
</protein>
<dbReference type="SMART" id="SM00724">
    <property type="entry name" value="TLC"/>
    <property type="match status" value="1"/>
</dbReference>
<evidence type="ECO:0000256" key="7">
    <source>
        <dbReference type="SAM" id="Phobius"/>
    </source>
</evidence>
<dbReference type="PANTHER" id="PTHR13439:SF0">
    <property type="entry name" value="TOPOISOMERASE I DAMAGE AFFECTED PROTEIN 4"/>
    <property type="match status" value="1"/>
</dbReference>
<feature type="transmembrane region" description="Helical" evidence="7">
    <location>
        <begin position="150"/>
        <end position="166"/>
    </location>
</feature>
<feature type="transmembrane region" description="Helical" evidence="7">
    <location>
        <begin position="178"/>
        <end position="198"/>
    </location>
</feature>
<keyword evidence="2 5" id="KW-0812">Transmembrane</keyword>
<dbReference type="KEGG" id="ksn:43589262"/>
<sequence length="322" mass="36186">MTSTPTESHHYNPLPLLGPHLPTLLLSTAGWYCVQYLSHRLSPRWISKYGEFDERTRRGWATHVVSMVHALIVIPLAIRCLSSTSLKQDPLFGYDPFVGHVLAFSSGYFLWDTIDSSLNSTIGFVIHGAACLAVFLFSFRPFLAGFGPPFLLWELSTPFLNIHWFMDKAGLNTRYPTFFLVNALVFMLVFFLARIVYGGANSLLFFNTMWQERANIPLHLQVIYCGGNLALNALNWLWFSKMLKKMIARLSGGETTKGKDVSAKPKVVVERTPLLDKAGEVSIKEEEEDDLVAIGEEEKDETLSLPAKAPKPVKSAGVEEKW</sequence>
<dbReference type="InterPro" id="IPR050846">
    <property type="entry name" value="TLCD"/>
</dbReference>
<proteinExistence type="predicted"/>
<feature type="domain" description="TLC" evidence="8">
    <location>
        <begin position="55"/>
        <end position="251"/>
    </location>
</feature>
<accession>A0A5M6C289</accession>
<name>A0A5M6C289_9TREE</name>
<dbReference type="AlphaFoldDB" id="A0A5M6C289"/>
<feature type="transmembrane region" description="Helical" evidence="7">
    <location>
        <begin position="118"/>
        <end position="138"/>
    </location>
</feature>
<dbReference type="PANTHER" id="PTHR13439">
    <property type="entry name" value="CT120 PROTEIN"/>
    <property type="match status" value="1"/>
</dbReference>
<dbReference type="GO" id="GO:0055088">
    <property type="term" value="P:lipid homeostasis"/>
    <property type="evidence" value="ECO:0007669"/>
    <property type="project" value="TreeGrafter"/>
</dbReference>
<evidence type="ECO:0000256" key="6">
    <source>
        <dbReference type="SAM" id="MobiDB-lite"/>
    </source>
</evidence>
<dbReference type="Proteomes" id="UP000322225">
    <property type="component" value="Chromosome 11"/>
</dbReference>
<dbReference type="RefSeq" id="XP_031860633.1">
    <property type="nucleotide sequence ID" value="XM_032005121.1"/>
</dbReference>
<evidence type="ECO:0000313" key="9">
    <source>
        <dbReference type="EMBL" id="WWD21502.1"/>
    </source>
</evidence>
<evidence type="ECO:0000256" key="5">
    <source>
        <dbReference type="PROSITE-ProRule" id="PRU00205"/>
    </source>
</evidence>
<gene>
    <name evidence="9" type="ORF">CI109_105988</name>
</gene>
<dbReference type="Pfam" id="PF03798">
    <property type="entry name" value="TRAM_LAG1_CLN8"/>
    <property type="match status" value="1"/>
</dbReference>
<dbReference type="GeneID" id="43589262"/>
<evidence type="ECO:0000256" key="2">
    <source>
        <dbReference type="ARBA" id="ARBA00022692"/>
    </source>
</evidence>
<dbReference type="InterPro" id="IPR006634">
    <property type="entry name" value="TLC-dom"/>
</dbReference>
<dbReference type="EMBL" id="CP144061">
    <property type="protein sequence ID" value="WWD21502.1"/>
    <property type="molecule type" value="Genomic_DNA"/>
</dbReference>
<dbReference type="OrthoDB" id="10266980at2759"/>
<evidence type="ECO:0000313" key="10">
    <source>
        <dbReference type="Proteomes" id="UP000322225"/>
    </source>
</evidence>
<organism evidence="9 10">
    <name type="scientific">Kwoniella shandongensis</name>
    <dbReference type="NCBI Taxonomy" id="1734106"/>
    <lineage>
        <taxon>Eukaryota</taxon>
        <taxon>Fungi</taxon>
        <taxon>Dikarya</taxon>
        <taxon>Basidiomycota</taxon>
        <taxon>Agaricomycotina</taxon>
        <taxon>Tremellomycetes</taxon>
        <taxon>Tremellales</taxon>
        <taxon>Cryptococcaceae</taxon>
        <taxon>Kwoniella</taxon>
    </lineage>
</organism>
<keyword evidence="4 5" id="KW-0472">Membrane</keyword>
<dbReference type="PROSITE" id="PS50922">
    <property type="entry name" value="TLC"/>
    <property type="match status" value="1"/>
</dbReference>
<evidence type="ECO:0000259" key="8">
    <source>
        <dbReference type="PROSITE" id="PS50922"/>
    </source>
</evidence>
<dbReference type="GO" id="GO:0016020">
    <property type="term" value="C:membrane"/>
    <property type="evidence" value="ECO:0007669"/>
    <property type="project" value="UniProtKB-SubCell"/>
</dbReference>
<comment type="subcellular location">
    <subcellularLocation>
        <location evidence="1">Membrane</location>
        <topology evidence="1">Multi-pass membrane protein</topology>
    </subcellularLocation>
</comment>
<reference evidence="9" key="1">
    <citation type="submission" date="2017-08" db="EMBL/GenBank/DDBJ databases">
        <authorList>
            <person name="Cuomo C."/>
            <person name="Billmyre B."/>
            <person name="Heitman J."/>
        </authorList>
    </citation>
    <scope>NUCLEOTIDE SEQUENCE</scope>
    <source>
        <strain evidence="9">CBS 12478</strain>
    </source>
</reference>
<feature type="transmembrane region" description="Helical" evidence="7">
    <location>
        <begin position="20"/>
        <end position="38"/>
    </location>
</feature>
<feature type="transmembrane region" description="Helical" evidence="7">
    <location>
        <begin position="91"/>
        <end position="111"/>
    </location>
</feature>
<feature type="transmembrane region" description="Helical" evidence="7">
    <location>
        <begin position="59"/>
        <end position="79"/>
    </location>
</feature>